<dbReference type="InterPro" id="IPR011706">
    <property type="entry name" value="Cu-oxidase_C"/>
</dbReference>
<comment type="caution">
    <text evidence="9">The sequence shown here is derived from an EMBL/GenBank/DDBJ whole genome shotgun (WGS) entry which is preliminary data.</text>
</comment>
<sequence length="612" mass="67866">MAGRCQLSAWAAGTMVVLVLCAAVATLTSVILAHEQPTPGRNCYRKCIEGDSRVCHFNFDVEPYQTMSRACYDCPHNTTHCARPDCIAGDGVVRRVLVVNKQLPGPPIQVCLGDKLVVHVKNSLHSEGLTIHWHGFTMRGGETEGAPGTAPDTPGTPHMDGVPGVTQCAIPAGAFFRYSFMASNAGTHFYHAHTGFHRGDGVFGAMIVREPVANDPNYDLYDYDLPQHVLLFHDWLHIPTEDKFLFRHHSGGDDFPASMLVNGRGPHQFAIPGSPQSLVPYSTFKVTPGNRYRLRLINNAVLNCPIVVSFEDHPMTVVAADGNPINPVNASSLVTYAGERWDIILHAELGKSGFYWISFMGGVDCEVTQAHQFALLQYERVESHMYGYGDTRLGNAVDSQLKRTLARKPNKLTALTAPAGRTACVADLRSPYPMPEEARTREANITLYLAFEMRRIHNAHFYSRSYYNFDNMVEEQQIPTPQINNLSFIHPVTPLLLGGGSELTTCNAESPPHGRSCHDDYCECLHMYHIPLGATVDLVLIDEGQHGDENHPIHMHGEYFWVLAQDRPKDVPDANITRNQVIALDQQGKIARNFNNPPYKDTVTVPDGGYSW</sequence>
<name>A0A8J5CJ35_CHIOP</name>
<dbReference type="PANTHER" id="PTHR11709:SF394">
    <property type="entry name" value="FI03373P-RELATED"/>
    <property type="match status" value="1"/>
</dbReference>
<dbReference type="CDD" id="cd13884">
    <property type="entry name" value="CuRO_2_tcLCC_insect_like"/>
    <property type="match status" value="1"/>
</dbReference>
<keyword evidence="5" id="KW-0732">Signal</keyword>
<evidence type="ECO:0000256" key="5">
    <source>
        <dbReference type="SAM" id="SignalP"/>
    </source>
</evidence>
<comment type="similarity">
    <text evidence="1">Belongs to the multicopper oxidase family.</text>
</comment>
<dbReference type="InterPro" id="IPR011707">
    <property type="entry name" value="Cu-oxidase-like_N"/>
</dbReference>
<dbReference type="PANTHER" id="PTHR11709">
    <property type="entry name" value="MULTI-COPPER OXIDASE"/>
    <property type="match status" value="1"/>
</dbReference>
<dbReference type="CDD" id="cd13858">
    <property type="entry name" value="CuRO_1_tcLCC2_insect_like"/>
    <property type="match status" value="1"/>
</dbReference>
<dbReference type="OrthoDB" id="2121828at2759"/>
<proteinExistence type="inferred from homology"/>
<feature type="chain" id="PRO_5035301956" evidence="5">
    <location>
        <begin position="34"/>
        <end position="612"/>
    </location>
</feature>
<dbReference type="FunFam" id="2.60.40.420:FF:000045">
    <property type="entry name" value="Laccase 2"/>
    <property type="match status" value="1"/>
</dbReference>
<feature type="signal peptide" evidence="5">
    <location>
        <begin position="1"/>
        <end position="33"/>
    </location>
</feature>
<accession>A0A8J5CJ35</accession>
<dbReference type="Pfam" id="PF00394">
    <property type="entry name" value="Cu-oxidase"/>
    <property type="match status" value="1"/>
</dbReference>
<keyword evidence="3" id="KW-0560">Oxidoreductase</keyword>
<evidence type="ECO:0000313" key="9">
    <source>
        <dbReference type="EMBL" id="KAG0722778.1"/>
    </source>
</evidence>
<dbReference type="Proteomes" id="UP000770661">
    <property type="component" value="Unassembled WGS sequence"/>
</dbReference>
<dbReference type="EMBL" id="JACEEZ010009103">
    <property type="protein sequence ID" value="KAG0722778.1"/>
    <property type="molecule type" value="Genomic_DNA"/>
</dbReference>
<evidence type="ECO:0000313" key="10">
    <source>
        <dbReference type="Proteomes" id="UP000770661"/>
    </source>
</evidence>
<evidence type="ECO:0000259" key="8">
    <source>
        <dbReference type="Pfam" id="PF07732"/>
    </source>
</evidence>
<evidence type="ECO:0000259" key="6">
    <source>
        <dbReference type="Pfam" id="PF00394"/>
    </source>
</evidence>
<evidence type="ECO:0000256" key="1">
    <source>
        <dbReference type="ARBA" id="ARBA00010609"/>
    </source>
</evidence>
<dbReference type="InterPro" id="IPR045087">
    <property type="entry name" value="Cu-oxidase_fam"/>
</dbReference>
<keyword evidence="10" id="KW-1185">Reference proteome</keyword>
<evidence type="ECO:0000256" key="2">
    <source>
        <dbReference type="ARBA" id="ARBA00022723"/>
    </source>
</evidence>
<keyword evidence="4" id="KW-0186">Copper</keyword>
<evidence type="ECO:0000256" key="4">
    <source>
        <dbReference type="ARBA" id="ARBA00023008"/>
    </source>
</evidence>
<feature type="domain" description="Plastocyanin-like" evidence="8">
    <location>
        <begin position="90"/>
        <end position="211"/>
    </location>
</feature>
<dbReference type="InterPro" id="IPR008972">
    <property type="entry name" value="Cupredoxin"/>
</dbReference>
<reference evidence="9" key="1">
    <citation type="submission" date="2020-07" db="EMBL/GenBank/DDBJ databases">
        <title>The High-quality genome of the commercially important snow crab, Chionoecetes opilio.</title>
        <authorList>
            <person name="Jeong J.-H."/>
            <person name="Ryu S."/>
        </authorList>
    </citation>
    <scope>NUCLEOTIDE SEQUENCE</scope>
    <source>
        <strain evidence="9">MADBK_172401_WGS</strain>
        <tissue evidence="9">Digestive gland</tissue>
    </source>
</reference>
<dbReference type="SUPFAM" id="SSF49503">
    <property type="entry name" value="Cupredoxins"/>
    <property type="match status" value="3"/>
</dbReference>
<feature type="domain" description="Plastocyanin-like" evidence="7">
    <location>
        <begin position="518"/>
        <end position="610"/>
    </location>
</feature>
<dbReference type="Pfam" id="PF07731">
    <property type="entry name" value="Cu-oxidase_2"/>
    <property type="match status" value="1"/>
</dbReference>
<dbReference type="GO" id="GO:0016491">
    <property type="term" value="F:oxidoreductase activity"/>
    <property type="evidence" value="ECO:0007669"/>
    <property type="project" value="UniProtKB-KW"/>
</dbReference>
<keyword evidence="2" id="KW-0479">Metal-binding</keyword>
<dbReference type="GO" id="GO:0005507">
    <property type="term" value="F:copper ion binding"/>
    <property type="evidence" value="ECO:0007669"/>
    <property type="project" value="InterPro"/>
</dbReference>
<gene>
    <name evidence="9" type="primary">ASO</name>
    <name evidence="9" type="ORF">GWK47_005854</name>
</gene>
<organism evidence="9 10">
    <name type="scientific">Chionoecetes opilio</name>
    <name type="common">Atlantic snow crab</name>
    <name type="synonym">Cancer opilio</name>
    <dbReference type="NCBI Taxonomy" id="41210"/>
    <lineage>
        <taxon>Eukaryota</taxon>
        <taxon>Metazoa</taxon>
        <taxon>Ecdysozoa</taxon>
        <taxon>Arthropoda</taxon>
        <taxon>Crustacea</taxon>
        <taxon>Multicrustacea</taxon>
        <taxon>Malacostraca</taxon>
        <taxon>Eumalacostraca</taxon>
        <taxon>Eucarida</taxon>
        <taxon>Decapoda</taxon>
        <taxon>Pleocyemata</taxon>
        <taxon>Brachyura</taxon>
        <taxon>Eubrachyura</taxon>
        <taxon>Majoidea</taxon>
        <taxon>Majidae</taxon>
        <taxon>Chionoecetes</taxon>
    </lineage>
</organism>
<dbReference type="Gene3D" id="2.60.40.420">
    <property type="entry name" value="Cupredoxins - blue copper proteins"/>
    <property type="match status" value="3"/>
</dbReference>
<dbReference type="GO" id="GO:0005886">
    <property type="term" value="C:plasma membrane"/>
    <property type="evidence" value="ECO:0007669"/>
    <property type="project" value="TreeGrafter"/>
</dbReference>
<protein>
    <submittedName>
        <fullName evidence="9">L-ascorbate oxidase</fullName>
    </submittedName>
</protein>
<dbReference type="Pfam" id="PF07732">
    <property type="entry name" value="Cu-oxidase_3"/>
    <property type="match status" value="1"/>
</dbReference>
<feature type="domain" description="Plastocyanin-like" evidence="6">
    <location>
        <begin position="228"/>
        <end position="379"/>
    </location>
</feature>
<dbReference type="AlphaFoldDB" id="A0A8J5CJ35"/>
<dbReference type="InterPro" id="IPR001117">
    <property type="entry name" value="Cu-oxidase_2nd"/>
</dbReference>
<evidence type="ECO:0000256" key="3">
    <source>
        <dbReference type="ARBA" id="ARBA00023002"/>
    </source>
</evidence>
<dbReference type="GO" id="GO:0006826">
    <property type="term" value="P:iron ion transport"/>
    <property type="evidence" value="ECO:0007669"/>
    <property type="project" value="TreeGrafter"/>
</dbReference>
<evidence type="ECO:0000259" key="7">
    <source>
        <dbReference type="Pfam" id="PF07731"/>
    </source>
</evidence>